<accession>A0A4Q1HG91</accession>
<evidence type="ECO:0000313" key="2">
    <source>
        <dbReference type="Proteomes" id="UP000290849"/>
    </source>
</evidence>
<dbReference type="OrthoDB" id="9150651at2"/>
<keyword evidence="2" id="KW-1185">Reference proteome</keyword>
<comment type="caution">
    <text evidence="1">The sequence shown here is derived from an EMBL/GenBank/DDBJ whole genome shotgun (WGS) entry which is preliminary data.</text>
</comment>
<sequence length="216" mass="25248">MMDQLAGPLAKHSVTLFQLVYRRIVPPKFGYRIAPSDILEVISPFTYLGKVIELLGQPHQTFDTDEGRVLAYRFRNALLQINVKMESVVSVALVSLRLRWPNRFKVFPLGLQLGRDTFESVYKIKGETSRRFRTDNSSKFFTYSQKTWFGFPGRYFNFHFAAMEAATYPPIRMPEVKFERVEDFYSTLLEAKAKFNAVAITRDEDETFPFSWEYFS</sequence>
<protein>
    <submittedName>
        <fullName evidence="1">Uncharacterized protein</fullName>
    </submittedName>
</protein>
<dbReference type="EMBL" id="PYAL01000006">
    <property type="protein sequence ID" value="RXN86092.1"/>
    <property type="molecule type" value="Genomic_DNA"/>
</dbReference>
<name>A0A4Q1HG91_9BURK</name>
<gene>
    <name evidence="1" type="ORF">C7R54_20325</name>
</gene>
<reference evidence="1 2" key="1">
    <citation type="journal article" date="2017" name="Int. J. Syst. Evol. Microbiol.">
        <title>Achromobacter aloeverae sp. nov., isolated from the root of Aloe vera (L.) Burm.f.</title>
        <authorList>
            <person name="Kuncharoen N."/>
            <person name="Muramatsu Y."/>
            <person name="Shibata C."/>
            <person name="Kamakura Y."/>
            <person name="Nakagawa Y."/>
            <person name="Tanasupawat S."/>
        </authorList>
    </citation>
    <scope>NUCLEOTIDE SEQUENCE [LARGE SCALE GENOMIC DNA]</scope>
    <source>
        <strain evidence="1 2">AVA-1</strain>
    </source>
</reference>
<dbReference type="Proteomes" id="UP000290849">
    <property type="component" value="Unassembled WGS sequence"/>
</dbReference>
<proteinExistence type="predicted"/>
<organism evidence="1 2">
    <name type="scientific">Achromobacter aloeverae</name>
    <dbReference type="NCBI Taxonomy" id="1750518"/>
    <lineage>
        <taxon>Bacteria</taxon>
        <taxon>Pseudomonadati</taxon>
        <taxon>Pseudomonadota</taxon>
        <taxon>Betaproteobacteria</taxon>
        <taxon>Burkholderiales</taxon>
        <taxon>Alcaligenaceae</taxon>
        <taxon>Achromobacter</taxon>
    </lineage>
</organism>
<dbReference type="RefSeq" id="WP_129152260.1">
    <property type="nucleotide sequence ID" value="NZ_JBHSDO010000017.1"/>
</dbReference>
<evidence type="ECO:0000313" key="1">
    <source>
        <dbReference type="EMBL" id="RXN86092.1"/>
    </source>
</evidence>
<dbReference type="AlphaFoldDB" id="A0A4Q1HG91"/>